<evidence type="ECO:0000313" key="2">
    <source>
        <dbReference type="EMBL" id="ORY07684.1"/>
    </source>
</evidence>
<dbReference type="OrthoDB" id="265717at2759"/>
<accession>A0A1Y1ZC31</accession>
<protein>
    <recommendedName>
        <fullName evidence="1">SET domain-containing protein</fullName>
    </recommendedName>
</protein>
<dbReference type="InterPro" id="IPR001214">
    <property type="entry name" value="SET_dom"/>
</dbReference>
<dbReference type="PANTHER" id="PTHR47332:SF2">
    <property type="entry name" value="SET-6"/>
    <property type="match status" value="1"/>
</dbReference>
<keyword evidence="3" id="KW-1185">Reference proteome</keyword>
<dbReference type="InterPro" id="IPR046341">
    <property type="entry name" value="SET_dom_sf"/>
</dbReference>
<reference evidence="2 3" key="1">
    <citation type="submission" date="2016-07" db="EMBL/GenBank/DDBJ databases">
        <title>Pervasive Adenine N6-methylation of Active Genes in Fungi.</title>
        <authorList>
            <consortium name="DOE Joint Genome Institute"/>
            <person name="Mondo S.J."/>
            <person name="Dannebaum R.O."/>
            <person name="Kuo R.C."/>
            <person name="Labutti K."/>
            <person name="Haridas S."/>
            <person name="Kuo A."/>
            <person name="Salamov A."/>
            <person name="Ahrendt S.R."/>
            <person name="Lipzen A."/>
            <person name="Sullivan W."/>
            <person name="Andreopoulos W.B."/>
            <person name="Clum A."/>
            <person name="Lindquist E."/>
            <person name="Daum C."/>
            <person name="Ramamoorthy G.K."/>
            <person name="Gryganskyi A."/>
            <person name="Culley D."/>
            <person name="Magnuson J.K."/>
            <person name="James T.Y."/>
            <person name="O'Malley M.A."/>
            <person name="Stajich J.E."/>
            <person name="Spatafora J.W."/>
            <person name="Visel A."/>
            <person name="Grigoriev I.V."/>
        </authorList>
    </citation>
    <scope>NUCLEOTIDE SEQUENCE [LARGE SCALE GENOMIC DNA]</scope>
    <source>
        <strain evidence="2 3">CBS 115471</strain>
    </source>
</reference>
<dbReference type="SUPFAM" id="SSF82199">
    <property type="entry name" value="SET domain"/>
    <property type="match status" value="1"/>
</dbReference>
<organism evidence="2 3">
    <name type="scientific">Clohesyomyces aquaticus</name>
    <dbReference type="NCBI Taxonomy" id="1231657"/>
    <lineage>
        <taxon>Eukaryota</taxon>
        <taxon>Fungi</taxon>
        <taxon>Dikarya</taxon>
        <taxon>Ascomycota</taxon>
        <taxon>Pezizomycotina</taxon>
        <taxon>Dothideomycetes</taxon>
        <taxon>Pleosporomycetidae</taxon>
        <taxon>Pleosporales</taxon>
        <taxon>Lindgomycetaceae</taxon>
        <taxon>Clohesyomyces</taxon>
    </lineage>
</organism>
<dbReference type="SMART" id="SM00317">
    <property type="entry name" value="SET"/>
    <property type="match status" value="1"/>
</dbReference>
<dbReference type="EMBL" id="MCFA01000107">
    <property type="protein sequence ID" value="ORY07684.1"/>
    <property type="molecule type" value="Genomic_DNA"/>
</dbReference>
<proteinExistence type="predicted"/>
<dbReference type="InterPro" id="IPR053185">
    <property type="entry name" value="SET_domain_protein"/>
</dbReference>
<dbReference type="AlphaFoldDB" id="A0A1Y1ZC31"/>
<dbReference type="Gene3D" id="2.170.270.10">
    <property type="entry name" value="SET domain"/>
    <property type="match status" value="1"/>
</dbReference>
<dbReference type="STRING" id="1231657.A0A1Y1ZC31"/>
<dbReference type="Pfam" id="PF00856">
    <property type="entry name" value="SET"/>
    <property type="match status" value="1"/>
</dbReference>
<dbReference type="PANTHER" id="PTHR47332">
    <property type="entry name" value="SET DOMAIN-CONTAINING PROTEIN 5"/>
    <property type="match status" value="1"/>
</dbReference>
<dbReference type="Proteomes" id="UP000193144">
    <property type="component" value="Unassembled WGS sequence"/>
</dbReference>
<feature type="domain" description="SET" evidence="1">
    <location>
        <begin position="19"/>
        <end position="164"/>
    </location>
</feature>
<name>A0A1Y1ZC31_9PLEO</name>
<comment type="caution">
    <text evidence="2">The sequence shown here is derived from an EMBL/GenBank/DDBJ whole genome shotgun (WGS) entry which is preliminary data.</text>
</comment>
<dbReference type="CDD" id="cd20071">
    <property type="entry name" value="SET_SMYD"/>
    <property type="match status" value="1"/>
</dbReference>
<dbReference type="PROSITE" id="PS50280">
    <property type="entry name" value="SET"/>
    <property type="match status" value="1"/>
</dbReference>
<evidence type="ECO:0000313" key="3">
    <source>
        <dbReference type="Proteomes" id="UP000193144"/>
    </source>
</evidence>
<evidence type="ECO:0000259" key="1">
    <source>
        <dbReference type="PROSITE" id="PS50280"/>
    </source>
</evidence>
<gene>
    <name evidence="2" type="ORF">BCR34DRAFT_603830</name>
</gene>
<sequence>MADYAYNLDKLSSTLDAGHLVEVRESPRKGLGLFARETITRGTRIIAEYPLLKAVTVSSHGVNVLAAFHNLPPFKQQAYLGLHEYASDTFKEENDWESLSDLDRRVLAIFAANRWGRDVFWLASQFNHSCIPNIHNAHNPTIQMETFHSIQEIEAGEELTVSYIAGICARDERQAQLKKWGFECKCPVCQDTSDDNKLEQNFAQIAFLSQELKIAGALPSKKTLDAFRRMAGLMRSTGLVGKYLHNCYLDAAFCSAVLGSAQMAMLWTEKEVEVNDYCLGKDHLDCQKEVRVMRQLRSAAKSKRPFHYTHISWVLDWDQGPE</sequence>